<evidence type="ECO:0000256" key="8">
    <source>
        <dbReference type="SAM" id="MobiDB-lite"/>
    </source>
</evidence>
<dbReference type="Pfam" id="PF00005">
    <property type="entry name" value="ABC_tran"/>
    <property type="match status" value="1"/>
</dbReference>
<protein>
    <recommendedName>
        <fullName evidence="10">ABC transporter domain-containing protein</fullName>
    </recommendedName>
</protein>
<dbReference type="GO" id="GO:0005778">
    <property type="term" value="C:peroxisomal membrane"/>
    <property type="evidence" value="ECO:0007669"/>
    <property type="project" value="TreeGrafter"/>
</dbReference>
<keyword evidence="7 9" id="KW-0472">Membrane</keyword>
<comment type="similarity">
    <text evidence="1">Belongs to the ABC transporter superfamily. ABCD family. Peroxisomal fatty acyl CoA transporter (TC 3.A.1.203) subfamily.</text>
</comment>
<feature type="compositionally biased region" description="Low complexity" evidence="8">
    <location>
        <begin position="678"/>
        <end position="696"/>
    </location>
</feature>
<dbReference type="GO" id="GO:0005324">
    <property type="term" value="F:long-chain fatty acid transmembrane transporter activity"/>
    <property type="evidence" value="ECO:0007669"/>
    <property type="project" value="TreeGrafter"/>
</dbReference>
<name>A0A9P8D2N8_MORAP</name>
<dbReference type="EMBL" id="JAIFTL010000005">
    <property type="protein sequence ID" value="KAG9327382.1"/>
    <property type="molecule type" value="Genomic_DNA"/>
</dbReference>
<feature type="domain" description="ABC transporter" evidence="10">
    <location>
        <begin position="464"/>
        <end position="692"/>
    </location>
</feature>
<feature type="region of interest" description="Disordered" evidence="8">
    <location>
        <begin position="678"/>
        <end position="714"/>
    </location>
</feature>
<organism evidence="11 12">
    <name type="scientific">Mortierella alpina</name>
    <name type="common">Oleaginous fungus</name>
    <name type="synonym">Mortierella renispora</name>
    <dbReference type="NCBI Taxonomy" id="64518"/>
    <lineage>
        <taxon>Eukaryota</taxon>
        <taxon>Fungi</taxon>
        <taxon>Fungi incertae sedis</taxon>
        <taxon>Mucoromycota</taxon>
        <taxon>Mortierellomycotina</taxon>
        <taxon>Mortierellomycetes</taxon>
        <taxon>Mortierellales</taxon>
        <taxon>Mortierellaceae</taxon>
        <taxon>Mortierella</taxon>
    </lineage>
</organism>
<dbReference type="InterPro" id="IPR027417">
    <property type="entry name" value="P-loop_NTPase"/>
</dbReference>
<dbReference type="GO" id="GO:0140359">
    <property type="term" value="F:ABC-type transporter activity"/>
    <property type="evidence" value="ECO:0007669"/>
    <property type="project" value="InterPro"/>
</dbReference>
<dbReference type="InterPro" id="IPR050835">
    <property type="entry name" value="ABC_transporter_sub-D"/>
</dbReference>
<dbReference type="InterPro" id="IPR011527">
    <property type="entry name" value="ABC1_TM_dom"/>
</dbReference>
<dbReference type="InterPro" id="IPR017871">
    <property type="entry name" value="ABC_transporter-like_CS"/>
</dbReference>
<sequence>MPRTKTSAMQSMYRLIPSEEETRDEERTEAGSVRTHNRFISETEADKPKGRFQTFRQKLKSMLPSVFHSDPCPVSWRSKATGATPGAPGNGFTIPKRNEEYLLDRVFLRRLQRLLKVLFGKRSKITWMYVGMIMFCILNEFVVYYVGTIPSRYYKVLGDKDSSGFLRLLLVSLGTVFMAGLGKSIIFLFGSLLALESRKVLTLHFHQIYIQPKLFYRILMIHEDEVDNPDQRITQDIDKLTEALRKMTEDLNIMPLLIAFYTWQCWEMAGYIGPLCIYGYFLLSCATSRMLINPIVDSIFYKESAEGYFRYLHVRFRQFAESITFSRGEGEAKDSADASLEVLMLTQLDIIYKELPLKFLQQSVSYFGSILSYVIIAIPIFMGVYDDLPSPDISAVISKISFVSMYLTFQFSKVIQCGTDFSDVAGYTSRLGQLLEVLDHLNTEMENIAIDFPHEEAMSTDTSIRFENVSFDTPSGDVVITDFSHRFEPGVSTVIVGPNGAGKTSLLRVMGGLWPITKGQIILPHRYRKDVIFLPQTPYLTYGTLREQLVYPNKENAASVSDADVHRVLKLARLDHIVTVVDNFDTAYTLDWNKMLSPGEQQKMAFARLFYARPVFAVLDEATSSLDTTSEIEMFKQCRLLNITCITVCHNEALERDHQHRIYLDGFGGWSWSEVQSGNGTSRGAASSSGAGIGRSPSEDMESDTLAEGADGTY</sequence>
<dbReference type="GO" id="GO:0005524">
    <property type="term" value="F:ATP binding"/>
    <property type="evidence" value="ECO:0007669"/>
    <property type="project" value="UniProtKB-KW"/>
</dbReference>
<evidence type="ECO:0000256" key="2">
    <source>
        <dbReference type="ARBA" id="ARBA00022448"/>
    </source>
</evidence>
<dbReference type="GO" id="GO:0007031">
    <property type="term" value="P:peroxisome organization"/>
    <property type="evidence" value="ECO:0007669"/>
    <property type="project" value="TreeGrafter"/>
</dbReference>
<dbReference type="PROSITE" id="PS00211">
    <property type="entry name" value="ABC_TRANSPORTER_1"/>
    <property type="match status" value="1"/>
</dbReference>
<accession>A0A9P8D2N8</accession>
<evidence type="ECO:0000256" key="3">
    <source>
        <dbReference type="ARBA" id="ARBA00022692"/>
    </source>
</evidence>
<dbReference type="CDD" id="cd03223">
    <property type="entry name" value="ABCD_peroxisomal_ALDP"/>
    <property type="match status" value="1"/>
</dbReference>
<evidence type="ECO:0000313" key="11">
    <source>
        <dbReference type="EMBL" id="KAG9327382.1"/>
    </source>
</evidence>
<feature type="region of interest" description="Disordered" evidence="8">
    <location>
        <begin position="15"/>
        <end position="34"/>
    </location>
</feature>
<keyword evidence="2" id="KW-0813">Transport</keyword>
<feature type="transmembrane region" description="Helical" evidence="9">
    <location>
        <begin position="166"/>
        <end position="195"/>
    </location>
</feature>
<evidence type="ECO:0000256" key="5">
    <source>
        <dbReference type="ARBA" id="ARBA00022840"/>
    </source>
</evidence>
<dbReference type="InterPro" id="IPR003593">
    <property type="entry name" value="AAA+_ATPase"/>
</dbReference>
<dbReference type="GO" id="GO:0006635">
    <property type="term" value="P:fatty acid beta-oxidation"/>
    <property type="evidence" value="ECO:0007669"/>
    <property type="project" value="TreeGrafter"/>
</dbReference>
<dbReference type="PANTHER" id="PTHR11384:SF59">
    <property type="entry name" value="LYSOSOMAL COBALAMIN TRANSPORTER ABCD4"/>
    <property type="match status" value="1"/>
</dbReference>
<dbReference type="AlphaFoldDB" id="A0A9P8D2N8"/>
<proteinExistence type="inferred from homology"/>
<reference evidence="11" key="1">
    <citation type="submission" date="2021-07" db="EMBL/GenBank/DDBJ databases">
        <title>Draft genome of Mortierella alpina, strain LL118, isolated from an aspen leaf litter sample.</title>
        <authorList>
            <person name="Yang S."/>
            <person name="Vinatzer B.A."/>
        </authorList>
    </citation>
    <scope>NUCLEOTIDE SEQUENCE</scope>
    <source>
        <strain evidence="11">LL118</strain>
    </source>
</reference>
<evidence type="ECO:0000256" key="1">
    <source>
        <dbReference type="ARBA" id="ARBA00008575"/>
    </source>
</evidence>
<dbReference type="Gene3D" id="3.40.50.300">
    <property type="entry name" value="P-loop containing nucleotide triphosphate hydrolases"/>
    <property type="match status" value="1"/>
</dbReference>
<dbReference type="Proteomes" id="UP000717515">
    <property type="component" value="Unassembled WGS sequence"/>
</dbReference>
<dbReference type="GO" id="GO:0016887">
    <property type="term" value="F:ATP hydrolysis activity"/>
    <property type="evidence" value="ECO:0007669"/>
    <property type="project" value="InterPro"/>
</dbReference>
<dbReference type="PROSITE" id="PS50893">
    <property type="entry name" value="ABC_TRANSPORTER_2"/>
    <property type="match status" value="1"/>
</dbReference>
<keyword evidence="3 9" id="KW-0812">Transmembrane</keyword>
<evidence type="ECO:0000256" key="6">
    <source>
        <dbReference type="ARBA" id="ARBA00022989"/>
    </source>
</evidence>
<evidence type="ECO:0000256" key="9">
    <source>
        <dbReference type="SAM" id="Phobius"/>
    </source>
</evidence>
<dbReference type="GO" id="GO:0015910">
    <property type="term" value="P:long-chain fatty acid import into peroxisome"/>
    <property type="evidence" value="ECO:0007669"/>
    <property type="project" value="TreeGrafter"/>
</dbReference>
<dbReference type="SUPFAM" id="SSF52540">
    <property type="entry name" value="P-loop containing nucleoside triphosphate hydrolases"/>
    <property type="match status" value="1"/>
</dbReference>
<keyword evidence="6 9" id="KW-1133">Transmembrane helix</keyword>
<feature type="transmembrane region" description="Helical" evidence="9">
    <location>
        <begin position="126"/>
        <end position="146"/>
    </location>
</feature>
<keyword evidence="5" id="KW-0067">ATP-binding</keyword>
<evidence type="ECO:0000259" key="10">
    <source>
        <dbReference type="PROSITE" id="PS50893"/>
    </source>
</evidence>
<dbReference type="GO" id="GO:0042760">
    <property type="term" value="P:very long-chain fatty acid catabolic process"/>
    <property type="evidence" value="ECO:0007669"/>
    <property type="project" value="TreeGrafter"/>
</dbReference>
<gene>
    <name evidence="11" type="ORF">KVV02_005958</name>
</gene>
<evidence type="ECO:0000256" key="4">
    <source>
        <dbReference type="ARBA" id="ARBA00022741"/>
    </source>
</evidence>
<dbReference type="Pfam" id="PF06472">
    <property type="entry name" value="ABC_membrane_2"/>
    <property type="match status" value="1"/>
</dbReference>
<feature type="transmembrane region" description="Helical" evidence="9">
    <location>
        <begin position="364"/>
        <end position="385"/>
    </location>
</feature>
<keyword evidence="4" id="KW-0547">Nucleotide-binding</keyword>
<comment type="caution">
    <text evidence="11">The sequence shown here is derived from an EMBL/GenBank/DDBJ whole genome shotgun (WGS) entry which is preliminary data.</text>
</comment>
<dbReference type="PANTHER" id="PTHR11384">
    <property type="entry name" value="ATP-BINDING CASSETTE, SUB-FAMILY D MEMBER"/>
    <property type="match status" value="1"/>
</dbReference>
<dbReference type="InterPro" id="IPR003439">
    <property type="entry name" value="ABC_transporter-like_ATP-bd"/>
</dbReference>
<dbReference type="SMART" id="SM00382">
    <property type="entry name" value="AAA"/>
    <property type="match status" value="1"/>
</dbReference>
<evidence type="ECO:0000256" key="7">
    <source>
        <dbReference type="ARBA" id="ARBA00023136"/>
    </source>
</evidence>
<evidence type="ECO:0000313" key="12">
    <source>
        <dbReference type="Proteomes" id="UP000717515"/>
    </source>
</evidence>